<sequence>MTPLHAHTREEPFTDPGELPVIDWLDKSLIDIDPAYQRGLDRPRVAKILRGFEWASFGAIVVAPAGDGRYHCTDGQHRLEAAKQHPMVSVVPAIIVAVSGAKAEAANFIALNRDRKNISALDRYWAELAAEDEDALTISQVVNRAGVTIQRYATIDYKPGQTVAVSALRALVDTRGVIRARQVLEVLAKADLAPIKGEHIRACELLMTDDEFREDVEPEALTEAMAGDDEQMGIDAKAFAKTHRMPAARALASVWFRKSRKKRKAA</sequence>
<organism evidence="1 2">
    <name type="scientific">Devosia aurantiaca</name>
    <dbReference type="NCBI Taxonomy" id="2714858"/>
    <lineage>
        <taxon>Bacteria</taxon>
        <taxon>Pseudomonadati</taxon>
        <taxon>Pseudomonadota</taxon>
        <taxon>Alphaproteobacteria</taxon>
        <taxon>Hyphomicrobiales</taxon>
        <taxon>Devosiaceae</taxon>
        <taxon>Devosia</taxon>
    </lineage>
</organism>
<evidence type="ECO:0000313" key="2">
    <source>
        <dbReference type="Proteomes" id="UP000474802"/>
    </source>
</evidence>
<dbReference type="InterPro" id="IPR036086">
    <property type="entry name" value="ParB/Sulfiredoxin_sf"/>
</dbReference>
<reference evidence="1 2" key="1">
    <citation type="submission" date="2020-02" db="EMBL/GenBank/DDBJ databases">
        <authorList>
            <person name="Khan S.A."/>
            <person name="Jeon C.O."/>
            <person name="Chun B.H."/>
        </authorList>
    </citation>
    <scope>NUCLEOTIDE SEQUENCE [LARGE SCALE GENOMIC DNA]</scope>
    <source>
        <strain evidence="1 2">H239</strain>
    </source>
</reference>
<accession>A0A6M1SQG7</accession>
<keyword evidence="2" id="KW-1185">Reference proteome</keyword>
<name>A0A6M1SQG7_9HYPH</name>
<evidence type="ECO:0008006" key="3">
    <source>
        <dbReference type="Google" id="ProtNLM"/>
    </source>
</evidence>
<evidence type="ECO:0000313" key="1">
    <source>
        <dbReference type="EMBL" id="NGP18894.1"/>
    </source>
</evidence>
<proteinExistence type="predicted"/>
<protein>
    <recommendedName>
        <fullName evidence="3">ParB/Sulfiredoxin domain-containing protein</fullName>
    </recommendedName>
</protein>
<reference evidence="1 2" key="2">
    <citation type="submission" date="2020-03" db="EMBL/GenBank/DDBJ databases">
        <title>Devosia chinhatensis sp. nov., isolated from a hexachlorocyclohexane (HCH) dump site in India.</title>
        <authorList>
            <person name="Kumar M."/>
            <person name="Lal R."/>
        </authorList>
    </citation>
    <scope>NUCLEOTIDE SEQUENCE [LARGE SCALE GENOMIC DNA]</scope>
    <source>
        <strain evidence="1 2">H239</strain>
    </source>
</reference>
<dbReference type="AlphaFoldDB" id="A0A6M1SQG7"/>
<gene>
    <name evidence="1" type="ORF">G5575_15660</name>
</gene>
<dbReference type="EMBL" id="JAALFG010000004">
    <property type="protein sequence ID" value="NGP18894.1"/>
    <property type="molecule type" value="Genomic_DNA"/>
</dbReference>
<comment type="caution">
    <text evidence="1">The sequence shown here is derived from an EMBL/GenBank/DDBJ whole genome shotgun (WGS) entry which is preliminary data.</text>
</comment>
<dbReference type="Proteomes" id="UP000474802">
    <property type="component" value="Unassembled WGS sequence"/>
</dbReference>
<dbReference type="RefSeq" id="WP_164535157.1">
    <property type="nucleotide sequence ID" value="NZ_JAALFG010000004.1"/>
</dbReference>
<dbReference type="SUPFAM" id="SSF110849">
    <property type="entry name" value="ParB/Sulfiredoxin"/>
    <property type="match status" value="1"/>
</dbReference>